<protein>
    <submittedName>
        <fullName evidence="3">Uncharacterized protein</fullName>
    </submittedName>
</protein>
<dbReference type="Proteomes" id="UP000835052">
    <property type="component" value="Unassembled WGS sequence"/>
</dbReference>
<accession>A0A8S1HMZ4</accession>
<feature type="compositionally biased region" description="Low complexity" evidence="2">
    <location>
        <begin position="136"/>
        <end position="147"/>
    </location>
</feature>
<comment type="caution">
    <text evidence="3">The sequence shown here is derived from an EMBL/GenBank/DDBJ whole genome shotgun (WGS) entry which is preliminary data.</text>
</comment>
<evidence type="ECO:0000313" key="4">
    <source>
        <dbReference type="Proteomes" id="UP000835052"/>
    </source>
</evidence>
<reference evidence="3" key="1">
    <citation type="submission" date="2020-10" db="EMBL/GenBank/DDBJ databases">
        <authorList>
            <person name="Kikuchi T."/>
        </authorList>
    </citation>
    <scope>NUCLEOTIDE SEQUENCE</scope>
    <source>
        <strain evidence="3">NKZ352</strain>
    </source>
</reference>
<feature type="compositionally biased region" description="Acidic residues" evidence="2">
    <location>
        <begin position="170"/>
        <end position="179"/>
    </location>
</feature>
<name>A0A8S1HMZ4_9PELO</name>
<organism evidence="3 4">
    <name type="scientific">Caenorhabditis auriculariae</name>
    <dbReference type="NCBI Taxonomy" id="2777116"/>
    <lineage>
        <taxon>Eukaryota</taxon>
        <taxon>Metazoa</taxon>
        <taxon>Ecdysozoa</taxon>
        <taxon>Nematoda</taxon>
        <taxon>Chromadorea</taxon>
        <taxon>Rhabditida</taxon>
        <taxon>Rhabditina</taxon>
        <taxon>Rhabditomorpha</taxon>
        <taxon>Rhabditoidea</taxon>
        <taxon>Rhabditidae</taxon>
        <taxon>Peloderinae</taxon>
        <taxon>Caenorhabditis</taxon>
    </lineage>
</organism>
<gene>
    <name evidence="3" type="ORF">CAUJ_LOCUS13735</name>
</gene>
<dbReference type="EMBL" id="CAJGYM010000106">
    <property type="protein sequence ID" value="CAD6197828.1"/>
    <property type="molecule type" value="Genomic_DNA"/>
</dbReference>
<proteinExistence type="inferred from homology"/>
<feature type="compositionally biased region" description="Basic and acidic residues" evidence="2">
    <location>
        <begin position="96"/>
        <end position="120"/>
    </location>
</feature>
<sequence>MTLPATKSGRTWGLVKNSGRRQRLARVRLASRLPISRGAQLLPFSKCSFCRSKNYRKMSASSLETSSKNGYRGLNMEHGFIKHIVKNQISRDEYHKVNEEKVKNRQEKFREEGRVKDRKSNPTVGTPYVPPHLRNSWSGSRSSSSASAERNVYVPPHLRSPVTSSKTDFVADESTEEESKESSFVKKSPILTESEEIKLRSKVRSREMSRMMGMDELTVSLKNASLSDTNSAQDFVVFQLGLKVGDTTVSIEVKKSDSAARLSKALSREHDFTDAQCRSLRIFIDQQMAQRLEKARKRAQEMEEKKDQVFEPEKAPESSDDPKSS</sequence>
<dbReference type="PANTHER" id="PTHR34256:SF1">
    <property type="entry name" value="UPF0561 PROTEIN C2ORF68"/>
    <property type="match status" value="1"/>
</dbReference>
<comment type="similarity">
    <text evidence="1">Belongs to the UPF0561 family.</text>
</comment>
<dbReference type="Pfam" id="PF10573">
    <property type="entry name" value="UPF0561"/>
    <property type="match status" value="1"/>
</dbReference>
<feature type="region of interest" description="Disordered" evidence="2">
    <location>
        <begin position="96"/>
        <end position="186"/>
    </location>
</feature>
<dbReference type="AlphaFoldDB" id="A0A8S1HMZ4"/>
<evidence type="ECO:0000256" key="2">
    <source>
        <dbReference type="SAM" id="MobiDB-lite"/>
    </source>
</evidence>
<feature type="compositionally biased region" description="Basic and acidic residues" evidence="2">
    <location>
        <begin position="298"/>
        <end position="325"/>
    </location>
</feature>
<feature type="region of interest" description="Disordered" evidence="2">
    <location>
        <begin position="294"/>
        <end position="325"/>
    </location>
</feature>
<evidence type="ECO:0000313" key="3">
    <source>
        <dbReference type="EMBL" id="CAD6197828.1"/>
    </source>
</evidence>
<dbReference type="OrthoDB" id="10033037at2759"/>
<dbReference type="PANTHER" id="PTHR34256">
    <property type="entry name" value="UPF0561 PROTEIN C2ORF68"/>
    <property type="match status" value="1"/>
</dbReference>
<dbReference type="InterPro" id="IPR018888">
    <property type="entry name" value="UPF0561"/>
</dbReference>
<keyword evidence="4" id="KW-1185">Reference proteome</keyword>
<evidence type="ECO:0000256" key="1">
    <source>
        <dbReference type="ARBA" id="ARBA00006905"/>
    </source>
</evidence>